<dbReference type="SUPFAM" id="SSF51161">
    <property type="entry name" value="Trimeric LpxA-like enzymes"/>
    <property type="match status" value="1"/>
</dbReference>
<dbReference type="PANTHER" id="PTHR23416">
    <property type="entry name" value="SIALIC ACID SYNTHASE-RELATED"/>
    <property type="match status" value="1"/>
</dbReference>
<dbReference type="CDD" id="cd04647">
    <property type="entry name" value="LbH_MAT_like"/>
    <property type="match status" value="1"/>
</dbReference>
<comment type="caution">
    <text evidence="4">The sequence shown here is derived from an EMBL/GenBank/DDBJ whole genome shotgun (WGS) entry which is preliminary data.</text>
</comment>
<proteinExistence type="predicted"/>
<evidence type="ECO:0000256" key="3">
    <source>
        <dbReference type="ARBA" id="ARBA00023315"/>
    </source>
</evidence>
<dbReference type="Proteomes" id="UP001595766">
    <property type="component" value="Unassembled WGS sequence"/>
</dbReference>
<evidence type="ECO:0000313" key="4">
    <source>
        <dbReference type="EMBL" id="MFC3974955.1"/>
    </source>
</evidence>
<dbReference type="Pfam" id="PF00132">
    <property type="entry name" value="Hexapep"/>
    <property type="match status" value="1"/>
</dbReference>
<dbReference type="RefSeq" id="WP_241294004.1">
    <property type="nucleotide sequence ID" value="NZ_JAKZGR010000006.1"/>
</dbReference>
<keyword evidence="1" id="KW-0808">Transferase</keyword>
<dbReference type="EMBL" id="JBHSAV010000003">
    <property type="protein sequence ID" value="MFC3974955.1"/>
    <property type="molecule type" value="Genomic_DNA"/>
</dbReference>
<organism evidence="4 5">
    <name type="scientific">Belliella kenyensis</name>
    <dbReference type="NCBI Taxonomy" id="1472724"/>
    <lineage>
        <taxon>Bacteria</taxon>
        <taxon>Pseudomonadati</taxon>
        <taxon>Bacteroidota</taxon>
        <taxon>Cytophagia</taxon>
        <taxon>Cytophagales</taxon>
        <taxon>Cyclobacteriaceae</taxon>
        <taxon>Belliella</taxon>
    </lineage>
</organism>
<reference evidence="5" key="1">
    <citation type="journal article" date="2019" name="Int. J. Syst. Evol. Microbiol.">
        <title>The Global Catalogue of Microorganisms (GCM) 10K type strain sequencing project: providing services to taxonomists for standard genome sequencing and annotation.</title>
        <authorList>
            <consortium name="The Broad Institute Genomics Platform"/>
            <consortium name="The Broad Institute Genome Sequencing Center for Infectious Disease"/>
            <person name="Wu L."/>
            <person name="Ma J."/>
        </authorList>
    </citation>
    <scope>NUCLEOTIDE SEQUENCE [LARGE SCALE GENOMIC DNA]</scope>
    <source>
        <strain evidence="5">CECT 8551</strain>
    </source>
</reference>
<name>A0ABV8EGD2_9BACT</name>
<sequence>MKTGRSLFNRWEFFLNILVKIFKFLPKWFLSFIWLLFLNFNGLFGKLVRYLILKAKAKNVGKNVSIGSNTIIKHWNNFSCGSNVSIHENCMIDCDANILIGNDVSIAHSTSLVAANHTWEDFSTPIKYNPLTKIGIIIEDDVWVGCGVRILDGVIIESRSIIAAGAVVNKKVEKGSLVGGVPAKLIKKII</sequence>
<keyword evidence="3 4" id="KW-0012">Acyltransferase</keyword>
<evidence type="ECO:0000313" key="5">
    <source>
        <dbReference type="Proteomes" id="UP001595766"/>
    </source>
</evidence>
<dbReference type="InterPro" id="IPR001451">
    <property type="entry name" value="Hexapep"/>
</dbReference>
<dbReference type="Gene3D" id="2.160.10.10">
    <property type="entry name" value="Hexapeptide repeat proteins"/>
    <property type="match status" value="1"/>
</dbReference>
<dbReference type="InterPro" id="IPR051159">
    <property type="entry name" value="Hexapeptide_acetyltransf"/>
</dbReference>
<dbReference type="InterPro" id="IPR018357">
    <property type="entry name" value="Hexapep_transf_CS"/>
</dbReference>
<dbReference type="GO" id="GO:0016746">
    <property type="term" value="F:acyltransferase activity"/>
    <property type="evidence" value="ECO:0007669"/>
    <property type="project" value="UniProtKB-KW"/>
</dbReference>
<evidence type="ECO:0000256" key="2">
    <source>
        <dbReference type="ARBA" id="ARBA00022737"/>
    </source>
</evidence>
<keyword evidence="2" id="KW-0677">Repeat</keyword>
<keyword evidence="5" id="KW-1185">Reference proteome</keyword>
<evidence type="ECO:0000256" key="1">
    <source>
        <dbReference type="ARBA" id="ARBA00022679"/>
    </source>
</evidence>
<dbReference type="InterPro" id="IPR011004">
    <property type="entry name" value="Trimer_LpxA-like_sf"/>
</dbReference>
<gene>
    <name evidence="4" type="ORF">ACFOUP_01070</name>
</gene>
<protein>
    <submittedName>
        <fullName evidence="4">Acyltransferase</fullName>
    </submittedName>
</protein>
<dbReference type="PROSITE" id="PS00101">
    <property type="entry name" value="HEXAPEP_TRANSFERASES"/>
    <property type="match status" value="1"/>
</dbReference>
<accession>A0ABV8EGD2</accession>